<reference evidence="2 3" key="1">
    <citation type="submission" date="2023-03" db="EMBL/GenBank/DDBJ databases">
        <title>Description of Hydrogenimonas sp. ISO32.</title>
        <authorList>
            <person name="Mino S."/>
            <person name="Fukazawa S."/>
            <person name="Sawabe T."/>
        </authorList>
    </citation>
    <scope>NUCLEOTIDE SEQUENCE [LARGE SCALE GENOMIC DNA]</scope>
    <source>
        <strain evidence="2 3">ISO32</strain>
        <plasmid evidence="2 3">pISO32_1</plasmid>
    </source>
</reference>
<dbReference type="EMBL" id="AP027371">
    <property type="protein sequence ID" value="BDY13987.1"/>
    <property type="molecule type" value="Genomic_DNA"/>
</dbReference>
<evidence type="ECO:0000313" key="3">
    <source>
        <dbReference type="Proteomes" id="UP001321445"/>
    </source>
</evidence>
<evidence type="ECO:0000256" key="1">
    <source>
        <dbReference type="SAM" id="Coils"/>
    </source>
</evidence>
<name>A0ABN6X050_9BACT</name>
<accession>A0ABN6X050</accession>
<keyword evidence="2" id="KW-0614">Plasmid</keyword>
<organism evidence="2 3">
    <name type="scientific">Hydrogenimonas cancrithermarum</name>
    <dbReference type="NCBI Taxonomy" id="2993563"/>
    <lineage>
        <taxon>Bacteria</taxon>
        <taxon>Pseudomonadati</taxon>
        <taxon>Campylobacterota</taxon>
        <taxon>Epsilonproteobacteria</taxon>
        <taxon>Campylobacterales</taxon>
        <taxon>Hydrogenimonadaceae</taxon>
        <taxon>Hydrogenimonas</taxon>
    </lineage>
</organism>
<evidence type="ECO:0000313" key="2">
    <source>
        <dbReference type="EMBL" id="BDY13987.1"/>
    </source>
</evidence>
<keyword evidence="1" id="KW-0175">Coiled coil</keyword>
<dbReference type="Proteomes" id="UP001321445">
    <property type="component" value="Plasmid pISO32_1"/>
</dbReference>
<proteinExistence type="predicted"/>
<feature type="coiled-coil region" evidence="1">
    <location>
        <begin position="33"/>
        <end position="71"/>
    </location>
</feature>
<keyword evidence="3" id="KW-1185">Reference proteome</keyword>
<dbReference type="RefSeq" id="WP_286338104.1">
    <property type="nucleotide sequence ID" value="NZ_AP027371.1"/>
</dbReference>
<geneLocation type="plasmid" evidence="2 3">
    <name>pISO32_1</name>
</geneLocation>
<gene>
    <name evidence="2" type="ORF">HCR_23000</name>
</gene>
<sequence>MSDPLFEKLSKDESLNADMIGSLFGIDGAVVAAAQEEGKAKRERALAERAAKEAEEKAAKAELDARAHEELVMTGADAGEIHKAKKDPINLEFRKVESELGHSFREHFDLIRNTVAISSQ</sequence>
<protein>
    <submittedName>
        <fullName evidence="2">Uncharacterized protein</fullName>
    </submittedName>
</protein>